<protein>
    <submittedName>
        <fullName evidence="4">Glycosyltransferase family 4 protein</fullName>
        <ecNumber evidence="4">2.4.-.-</ecNumber>
    </submittedName>
</protein>
<dbReference type="EMBL" id="JBHUGH010000009">
    <property type="protein sequence ID" value="MFD1912763.1"/>
    <property type="molecule type" value="Genomic_DNA"/>
</dbReference>
<comment type="caution">
    <text evidence="4">The sequence shown here is derived from an EMBL/GenBank/DDBJ whole genome shotgun (WGS) entry which is preliminary data.</text>
</comment>
<reference evidence="5" key="1">
    <citation type="journal article" date="2019" name="Int. J. Syst. Evol. Microbiol.">
        <title>The Global Catalogue of Microorganisms (GCM) 10K type strain sequencing project: providing services to taxonomists for standard genome sequencing and annotation.</title>
        <authorList>
            <consortium name="The Broad Institute Genomics Platform"/>
            <consortium name="The Broad Institute Genome Sequencing Center for Infectious Disease"/>
            <person name="Wu L."/>
            <person name="Ma J."/>
        </authorList>
    </citation>
    <scope>NUCLEOTIDE SEQUENCE [LARGE SCALE GENOMIC DNA]</scope>
    <source>
        <strain evidence="5">CGMCC 4.7242</strain>
    </source>
</reference>
<dbReference type="Gene3D" id="3.40.50.2000">
    <property type="entry name" value="Glycogen Phosphorylase B"/>
    <property type="match status" value="2"/>
</dbReference>
<keyword evidence="4" id="KW-0328">Glycosyltransferase</keyword>
<accession>A0ABW4S5W2</accession>
<dbReference type="Pfam" id="PF13439">
    <property type="entry name" value="Glyco_transf_4"/>
    <property type="match status" value="1"/>
</dbReference>
<dbReference type="InterPro" id="IPR028098">
    <property type="entry name" value="Glyco_trans_4-like_N"/>
</dbReference>
<evidence type="ECO:0000259" key="3">
    <source>
        <dbReference type="Pfam" id="PF13439"/>
    </source>
</evidence>
<dbReference type="RefSeq" id="WP_390261533.1">
    <property type="nucleotide sequence ID" value="NZ_JBHUGH010000009.1"/>
</dbReference>
<dbReference type="PANTHER" id="PTHR46401:SF2">
    <property type="entry name" value="GLYCOSYLTRANSFERASE WBBK-RELATED"/>
    <property type="match status" value="1"/>
</dbReference>
<feature type="domain" description="Glycosyltransferase subfamily 4-like N-terminal" evidence="3">
    <location>
        <begin position="25"/>
        <end position="189"/>
    </location>
</feature>
<sequence>MNITTSFRRSHDMAGKKILMTVDAVGGVWRYAMDLAAGLRAAGMNVVFVGFGPEPTAAQRQEAAALGCVEWCAAPLDWMLDEEAGLDAVPDLVSRLADLHRVDLLHLNLPSQAAGLSVPQPVVTVSHSCVVSWFAAVRETGIPRSWDWQARRNALGFAAADAVVAPSNSHAALIETCYGPIRGLRIVPNASRLTERQTTAEPFVLAAGRWWDEGKNGRVLDESAPQLDWPLVMAGAARSPRGEGFDIRHADHRGELGYAETIGLMSRAGIFVSPSRYEPFGLAVLEAARNGLPLVLADIPTYRELWDGAARFFPPQDANALAEVVNGLIAAPERRATLGQAARLRSAEYRPERQVEAMLRLYGDLCATTAPAGGR</sequence>
<dbReference type="GO" id="GO:0016757">
    <property type="term" value="F:glycosyltransferase activity"/>
    <property type="evidence" value="ECO:0007669"/>
    <property type="project" value="UniProtKB-KW"/>
</dbReference>
<evidence type="ECO:0000313" key="4">
    <source>
        <dbReference type="EMBL" id="MFD1912763.1"/>
    </source>
</evidence>
<evidence type="ECO:0000259" key="2">
    <source>
        <dbReference type="Pfam" id="PF00534"/>
    </source>
</evidence>
<feature type="domain" description="Glycosyl transferase family 1" evidence="2">
    <location>
        <begin position="255"/>
        <end position="344"/>
    </location>
</feature>
<dbReference type="PANTHER" id="PTHR46401">
    <property type="entry name" value="GLYCOSYLTRANSFERASE WBBK-RELATED"/>
    <property type="match status" value="1"/>
</dbReference>
<dbReference type="Proteomes" id="UP001597353">
    <property type="component" value="Unassembled WGS sequence"/>
</dbReference>
<gene>
    <name evidence="4" type="ORF">ACFSGJ_11130</name>
</gene>
<dbReference type="CDD" id="cd03801">
    <property type="entry name" value="GT4_PimA-like"/>
    <property type="match status" value="1"/>
</dbReference>
<evidence type="ECO:0000313" key="5">
    <source>
        <dbReference type="Proteomes" id="UP001597353"/>
    </source>
</evidence>
<evidence type="ECO:0000256" key="1">
    <source>
        <dbReference type="ARBA" id="ARBA00022679"/>
    </source>
</evidence>
<name>A0ABW4S5W2_9RHOB</name>
<dbReference type="InterPro" id="IPR001296">
    <property type="entry name" value="Glyco_trans_1"/>
</dbReference>
<keyword evidence="5" id="KW-1185">Reference proteome</keyword>
<proteinExistence type="predicted"/>
<organism evidence="4 5">
    <name type="scientific">Halodurantibacterium flavum</name>
    <dbReference type="NCBI Taxonomy" id="1382802"/>
    <lineage>
        <taxon>Bacteria</taxon>
        <taxon>Pseudomonadati</taxon>
        <taxon>Pseudomonadota</taxon>
        <taxon>Alphaproteobacteria</taxon>
        <taxon>Rhodobacterales</taxon>
        <taxon>Paracoccaceae</taxon>
        <taxon>Halodurantibacterium</taxon>
    </lineage>
</organism>
<dbReference type="SUPFAM" id="SSF53756">
    <property type="entry name" value="UDP-Glycosyltransferase/glycogen phosphorylase"/>
    <property type="match status" value="1"/>
</dbReference>
<keyword evidence="1 4" id="KW-0808">Transferase</keyword>
<dbReference type="Pfam" id="PF00534">
    <property type="entry name" value="Glycos_transf_1"/>
    <property type="match status" value="1"/>
</dbReference>
<dbReference type="EC" id="2.4.-.-" evidence="4"/>